<feature type="transmembrane region" description="Helical" evidence="7">
    <location>
        <begin position="365"/>
        <end position="389"/>
    </location>
</feature>
<sequence length="468" mass="51189">MRSFDIISMGLKNLFRRKTRTVLTVLGVVIGTAAIVVMVSLGIGMNENFEEQLKQMGNLNIINVTKYRNSPDNTGGPPKEIVLDSIAISKISAIKGIRGVTPVVEGNMKLVSGKYMAYVSVMGIDARTIENFDYPVEQGRLLQEGDTDKILVGGNIPQYFYNPKTRYGMMGPNSKPPVDVLTDKLEVTFDMSYGEKRRQEGIGGSETSEKPPKLYKVKGVGLLSVTNDWQKDGYIFMDYNYLQKLMKDNAKSQNGKQDNYWGMPSTDTSKGFERLMVMVDNMKDVDRVQKEIDEMGYGTNSLADMRKPMQKQAQTIQLVLGGIGAISLLISALGITNTMIMSIYERTREIGVMKVLGCKMNNIRQLFLLEAGVIGFFGGCVGVLLSYLASLVLNTVGRNIMNSGDGGMVGMGMGMGMGMNSGGSKISVIPPWLALLSIVFAILIGIVSGFSPARRAMKLSALEAIKSE</sequence>
<evidence type="ECO:0000256" key="5">
    <source>
        <dbReference type="ARBA" id="ARBA00023136"/>
    </source>
</evidence>
<dbReference type="eggNOG" id="COG4591">
    <property type="taxonomic scope" value="Bacteria"/>
</dbReference>
<comment type="subcellular location">
    <subcellularLocation>
        <location evidence="1">Cell membrane</location>
        <topology evidence="1">Multi-pass membrane protein</topology>
    </subcellularLocation>
</comment>
<dbReference type="Pfam" id="PF02687">
    <property type="entry name" value="FtsX"/>
    <property type="match status" value="1"/>
</dbReference>
<dbReference type="RefSeq" id="WP_004623251.1">
    <property type="nucleotide sequence ID" value="NZ_AORV01000010.1"/>
</dbReference>
<feature type="transmembrane region" description="Helical" evidence="7">
    <location>
        <begin position="21"/>
        <end position="45"/>
    </location>
</feature>
<dbReference type="Proteomes" id="UP000014155">
    <property type="component" value="Unassembled WGS sequence"/>
</dbReference>
<dbReference type="PATRIC" id="fig|1195236.3.peg.369"/>
<evidence type="ECO:0000256" key="4">
    <source>
        <dbReference type="ARBA" id="ARBA00022989"/>
    </source>
</evidence>
<evidence type="ECO:0000256" key="6">
    <source>
        <dbReference type="ARBA" id="ARBA00038076"/>
    </source>
</evidence>
<evidence type="ECO:0000256" key="2">
    <source>
        <dbReference type="ARBA" id="ARBA00022475"/>
    </source>
</evidence>
<dbReference type="InterPro" id="IPR025857">
    <property type="entry name" value="MacB_PCD"/>
</dbReference>
<evidence type="ECO:0000313" key="11">
    <source>
        <dbReference type="Proteomes" id="UP000014155"/>
    </source>
</evidence>
<evidence type="ECO:0000256" key="7">
    <source>
        <dbReference type="SAM" id="Phobius"/>
    </source>
</evidence>
<feature type="domain" description="ABC3 transporter permease C-terminal" evidence="8">
    <location>
        <begin position="323"/>
        <end position="460"/>
    </location>
</feature>
<dbReference type="GO" id="GO:0005886">
    <property type="term" value="C:plasma membrane"/>
    <property type="evidence" value="ECO:0007669"/>
    <property type="project" value="UniProtKB-SubCell"/>
</dbReference>
<reference evidence="10 11" key="1">
    <citation type="journal article" date="2013" name="Genome Announc.">
        <title>Draft Genome Sequence of the Cellulolytic, Mesophilic, Anaerobic Bacterium Clostridium termitidis Strain CT1112 (DSM 5398).</title>
        <authorList>
            <person name="Lal S."/>
            <person name="Ramachandran U."/>
            <person name="Zhang X."/>
            <person name="Munir R."/>
            <person name="Sparling R."/>
            <person name="Levin D.B."/>
        </authorList>
    </citation>
    <scope>NUCLEOTIDE SEQUENCE [LARGE SCALE GENOMIC DNA]</scope>
    <source>
        <strain evidence="10 11">CT1112</strain>
    </source>
</reference>
<proteinExistence type="inferred from homology"/>
<evidence type="ECO:0000259" key="8">
    <source>
        <dbReference type="Pfam" id="PF02687"/>
    </source>
</evidence>
<keyword evidence="4 7" id="KW-1133">Transmembrane helix</keyword>
<gene>
    <name evidence="10" type="ORF">CTER_5567</name>
</gene>
<keyword evidence="10" id="KW-0449">Lipoprotein</keyword>
<feature type="domain" description="MacB-like periplasmic core" evidence="9">
    <location>
        <begin position="21"/>
        <end position="294"/>
    </location>
</feature>
<evidence type="ECO:0000313" key="10">
    <source>
        <dbReference type="EMBL" id="EMS73921.1"/>
    </source>
</evidence>
<dbReference type="STRING" id="1195236.CTER_5567"/>
<name>S0FUC6_RUMCE</name>
<feature type="transmembrane region" description="Helical" evidence="7">
    <location>
        <begin position="318"/>
        <end position="344"/>
    </location>
</feature>
<evidence type="ECO:0000256" key="3">
    <source>
        <dbReference type="ARBA" id="ARBA00022692"/>
    </source>
</evidence>
<keyword evidence="2" id="KW-1003">Cell membrane</keyword>
<dbReference type="EMBL" id="AORV01000010">
    <property type="protein sequence ID" value="EMS73921.1"/>
    <property type="molecule type" value="Genomic_DNA"/>
</dbReference>
<dbReference type="InterPro" id="IPR050250">
    <property type="entry name" value="Macrolide_Exporter_MacB"/>
</dbReference>
<keyword evidence="5 7" id="KW-0472">Membrane</keyword>
<evidence type="ECO:0000256" key="1">
    <source>
        <dbReference type="ARBA" id="ARBA00004651"/>
    </source>
</evidence>
<dbReference type="InterPro" id="IPR003838">
    <property type="entry name" value="ABC3_permease_C"/>
</dbReference>
<comment type="similarity">
    <text evidence="6">Belongs to the ABC-4 integral membrane protein family.</text>
</comment>
<protein>
    <submittedName>
        <fullName evidence="10">ABC-type transport system, involved in lipoprotein release, permease component</fullName>
    </submittedName>
</protein>
<dbReference type="AlphaFoldDB" id="S0FUC6"/>
<organism evidence="10 11">
    <name type="scientific">Ruminiclostridium cellobioparum subsp. termitidis CT1112</name>
    <dbReference type="NCBI Taxonomy" id="1195236"/>
    <lineage>
        <taxon>Bacteria</taxon>
        <taxon>Bacillati</taxon>
        <taxon>Bacillota</taxon>
        <taxon>Clostridia</taxon>
        <taxon>Eubacteriales</taxon>
        <taxon>Oscillospiraceae</taxon>
        <taxon>Ruminiclostridium</taxon>
    </lineage>
</organism>
<dbReference type="PANTHER" id="PTHR30572">
    <property type="entry name" value="MEMBRANE COMPONENT OF TRANSPORTER-RELATED"/>
    <property type="match status" value="1"/>
</dbReference>
<accession>S0FUC6</accession>
<evidence type="ECO:0000259" key="9">
    <source>
        <dbReference type="Pfam" id="PF12704"/>
    </source>
</evidence>
<dbReference type="PANTHER" id="PTHR30572:SF4">
    <property type="entry name" value="ABC TRANSPORTER PERMEASE YTRF"/>
    <property type="match status" value="1"/>
</dbReference>
<feature type="transmembrane region" description="Helical" evidence="7">
    <location>
        <begin position="429"/>
        <end position="450"/>
    </location>
</feature>
<dbReference type="GO" id="GO:0022857">
    <property type="term" value="F:transmembrane transporter activity"/>
    <property type="evidence" value="ECO:0007669"/>
    <property type="project" value="TreeGrafter"/>
</dbReference>
<keyword evidence="11" id="KW-1185">Reference proteome</keyword>
<dbReference type="Pfam" id="PF12704">
    <property type="entry name" value="MacB_PCD"/>
    <property type="match status" value="1"/>
</dbReference>
<keyword evidence="3 7" id="KW-0812">Transmembrane</keyword>
<comment type="caution">
    <text evidence="10">The sequence shown here is derived from an EMBL/GenBank/DDBJ whole genome shotgun (WGS) entry which is preliminary data.</text>
</comment>